<keyword evidence="1" id="KW-0472">Membrane</keyword>
<feature type="transmembrane region" description="Helical" evidence="1">
    <location>
        <begin position="308"/>
        <end position="332"/>
    </location>
</feature>
<feature type="transmembrane region" description="Helical" evidence="1">
    <location>
        <begin position="170"/>
        <end position="188"/>
    </location>
</feature>
<feature type="transmembrane region" description="Helical" evidence="1">
    <location>
        <begin position="446"/>
        <end position="467"/>
    </location>
</feature>
<evidence type="ECO:0008006" key="4">
    <source>
        <dbReference type="Google" id="ProtNLM"/>
    </source>
</evidence>
<keyword evidence="1" id="KW-1133">Transmembrane helix</keyword>
<feature type="transmembrane region" description="Helical" evidence="1">
    <location>
        <begin position="39"/>
        <end position="59"/>
    </location>
</feature>
<protein>
    <recommendedName>
        <fullName evidence="4">Fenitrothion hydrolase</fullName>
    </recommendedName>
</protein>
<evidence type="ECO:0000256" key="1">
    <source>
        <dbReference type="SAM" id="Phobius"/>
    </source>
</evidence>
<feature type="transmembrane region" description="Helical" evidence="1">
    <location>
        <begin position="265"/>
        <end position="288"/>
    </location>
</feature>
<keyword evidence="1" id="KW-0812">Transmembrane</keyword>
<name>A0A1F5G396_9BACT</name>
<reference evidence="2 3" key="1">
    <citation type="journal article" date="2016" name="Nat. Commun.">
        <title>Thousands of microbial genomes shed light on interconnected biogeochemical processes in an aquifer system.</title>
        <authorList>
            <person name="Anantharaman K."/>
            <person name="Brown C.T."/>
            <person name="Hug L.A."/>
            <person name="Sharon I."/>
            <person name="Castelle C.J."/>
            <person name="Probst A.J."/>
            <person name="Thomas B.C."/>
            <person name="Singh A."/>
            <person name="Wilkins M.J."/>
            <person name="Karaoz U."/>
            <person name="Brodie E.L."/>
            <person name="Williams K.H."/>
            <person name="Hubbard S.S."/>
            <person name="Banfield J.F."/>
        </authorList>
    </citation>
    <scope>NUCLEOTIDE SEQUENCE [LARGE SCALE GENOMIC DNA]</scope>
</reference>
<evidence type="ECO:0000313" key="2">
    <source>
        <dbReference type="EMBL" id="OGD86362.1"/>
    </source>
</evidence>
<gene>
    <name evidence="2" type="ORF">A2870_00595</name>
</gene>
<proteinExistence type="predicted"/>
<feature type="transmembrane region" description="Helical" evidence="1">
    <location>
        <begin position="411"/>
        <end position="434"/>
    </location>
</feature>
<evidence type="ECO:0000313" key="3">
    <source>
        <dbReference type="Proteomes" id="UP000179102"/>
    </source>
</evidence>
<accession>A0A1F5G396</accession>
<feature type="transmembrane region" description="Helical" evidence="1">
    <location>
        <begin position="120"/>
        <end position="142"/>
    </location>
</feature>
<feature type="transmembrane region" description="Helical" evidence="1">
    <location>
        <begin position="353"/>
        <end position="372"/>
    </location>
</feature>
<feature type="transmembrane region" description="Helical" evidence="1">
    <location>
        <begin position="89"/>
        <end position="108"/>
    </location>
</feature>
<organism evidence="2 3">
    <name type="scientific">Candidatus Curtissbacteria bacterium RIFCSPHIGHO2_01_FULL_41_11</name>
    <dbReference type="NCBI Taxonomy" id="1797711"/>
    <lineage>
        <taxon>Bacteria</taxon>
        <taxon>Candidatus Curtissiibacteriota</taxon>
    </lineage>
</organism>
<comment type="caution">
    <text evidence="2">The sequence shown here is derived from an EMBL/GenBank/DDBJ whole genome shotgun (WGS) entry which is preliminary data.</text>
</comment>
<sequence length="475" mass="53687">MKRVGAFIAVFISLLIFPKPTFAHAFGQLYNLPVPFWLYLYGAAAALIVSFLIIGYFFNQHKREINYPKLEISQEISGLMFKSWFIKGLKTISLFFFFLTVLTGIWGIDDAYSNFNMTFFWIVFLLGFTYLTALLGNLWSIINPWRVLVELGEKLTGQQTRGIFSYPRKLSYWPALIIYFLLIWWELAGGTTPAKLSLLIIQYTLINLTGAIAFGKKNWFSYCEFFSVFFGLIAKVAPVEVDSGKIYLRPPFVGLAKDKTKHFSLLVFILFMLSSTAFDGFSSTLPWLRLSYRLETVIGSLLGENSLLTFQVVKTLGLAAAPIIFLYIYLILIAIAKVITGTRQTILELAREFAFSLIPIALVYNIAHYYTLLLTEGQNIIRLVSDPFGFGWNLFKTANFTPNIGIVGANFVWHSQVLVILLGHVVAVFLAHLVSLKIYPSGQKALISQFPMLALMVIYTTLGLWILSQPLTTGL</sequence>
<dbReference type="AlphaFoldDB" id="A0A1F5G396"/>
<dbReference type="Proteomes" id="UP000179102">
    <property type="component" value="Unassembled WGS sequence"/>
</dbReference>
<feature type="transmembrane region" description="Helical" evidence="1">
    <location>
        <begin position="194"/>
        <end position="214"/>
    </location>
</feature>
<dbReference type="EMBL" id="MFAZ01000043">
    <property type="protein sequence ID" value="OGD86362.1"/>
    <property type="molecule type" value="Genomic_DNA"/>
</dbReference>
<dbReference type="STRING" id="1797711.A2870_00595"/>